<protein>
    <submittedName>
        <fullName evidence="4">N-acetyltransferase</fullName>
    </submittedName>
</protein>
<dbReference type="InterPro" id="IPR016181">
    <property type="entry name" value="Acyl_CoA_acyltransferase"/>
</dbReference>
<dbReference type="GO" id="GO:0016747">
    <property type="term" value="F:acyltransferase activity, transferring groups other than amino-acyl groups"/>
    <property type="evidence" value="ECO:0007669"/>
    <property type="project" value="InterPro"/>
</dbReference>
<evidence type="ECO:0000313" key="4">
    <source>
        <dbReference type="EMBL" id="MBK6300166.1"/>
    </source>
</evidence>
<feature type="domain" description="N-acetyltransferase" evidence="3">
    <location>
        <begin position="4"/>
        <end position="169"/>
    </location>
</feature>
<comment type="caution">
    <text evidence="4">The sequence shown here is derived from an EMBL/GenBank/DDBJ whole genome shotgun (WGS) entry which is preliminary data.</text>
</comment>
<sequence>MTDVLVRPAIPSDALGIAAIYDAAVLHSVATFEDTPPGPERWLDKLAHSGMGDHVVVAVDPSAPDGDGDGEHVVGFAYSSAFRPRAAYRFTREWSVYVTEGARGRGVGGSLYAAAEALCRADGIRVIIGVVAQPNPASNALHDRLGFRAAGQLDGVGFKFDRWLGIRFYQRDLA</sequence>
<dbReference type="PANTHER" id="PTHR43072:SF23">
    <property type="entry name" value="UPF0039 PROTEIN C11D3.02C"/>
    <property type="match status" value="1"/>
</dbReference>
<keyword evidence="2" id="KW-0012">Acyltransferase</keyword>
<dbReference type="Pfam" id="PF00583">
    <property type="entry name" value="Acetyltransf_1"/>
    <property type="match status" value="1"/>
</dbReference>
<proteinExistence type="predicted"/>
<evidence type="ECO:0000313" key="5">
    <source>
        <dbReference type="Proteomes" id="UP000718281"/>
    </source>
</evidence>
<dbReference type="PANTHER" id="PTHR43072">
    <property type="entry name" value="N-ACETYLTRANSFERASE"/>
    <property type="match status" value="1"/>
</dbReference>
<accession>A0A934X358</accession>
<dbReference type="SUPFAM" id="SSF55729">
    <property type="entry name" value="Acyl-CoA N-acyltransferases (Nat)"/>
    <property type="match status" value="1"/>
</dbReference>
<evidence type="ECO:0000259" key="3">
    <source>
        <dbReference type="PROSITE" id="PS51186"/>
    </source>
</evidence>
<keyword evidence="1" id="KW-0808">Transferase</keyword>
<evidence type="ECO:0000256" key="1">
    <source>
        <dbReference type="ARBA" id="ARBA00022679"/>
    </source>
</evidence>
<dbReference type="EMBL" id="JADIXZ010000003">
    <property type="protein sequence ID" value="MBK6300166.1"/>
    <property type="molecule type" value="Genomic_DNA"/>
</dbReference>
<dbReference type="AlphaFoldDB" id="A0A934X358"/>
<dbReference type="Gene3D" id="3.40.630.30">
    <property type="match status" value="1"/>
</dbReference>
<name>A0A934X358_9MICO</name>
<evidence type="ECO:0000256" key="2">
    <source>
        <dbReference type="ARBA" id="ARBA00023315"/>
    </source>
</evidence>
<reference evidence="4 5" key="1">
    <citation type="submission" date="2020-10" db="EMBL/GenBank/DDBJ databases">
        <title>Connecting structure to function with the recovery of over 1000 high-quality activated sludge metagenome-assembled genomes encoding full-length rRNA genes using long-read sequencing.</title>
        <authorList>
            <person name="Singleton C.M."/>
            <person name="Petriglieri F."/>
            <person name="Kristensen J.M."/>
            <person name="Kirkegaard R.H."/>
            <person name="Michaelsen T.Y."/>
            <person name="Andersen M.H."/>
            <person name="Karst S.M."/>
            <person name="Dueholm M.S."/>
            <person name="Nielsen P.H."/>
            <person name="Albertsen M."/>
        </authorList>
    </citation>
    <scope>NUCLEOTIDE SEQUENCE [LARGE SCALE GENOMIC DNA]</scope>
    <source>
        <strain evidence="4">AalE_18-Q3-R2-46_BAT3C.188</strain>
    </source>
</reference>
<dbReference type="InterPro" id="IPR000182">
    <property type="entry name" value="GNAT_dom"/>
</dbReference>
<organism evidence="4 5">
    <name type="scientific">Candidatus Phosphoribacter hodrii</name>
    <dbReference type="NCBI Taxonomy" id="2953743"/>
    <lineage>
        <taxon>Bacteria</taxon>
        <taxon>Bacillati</taxon>
        <taxon>Actinomycetota</taxon>
        <taxon>Actinomycetes</taxon>
        <taxon>Micrococcales</taxon>
        <taxon>Dermatophilaceae</taxon>
        <taxon>Candidatus Phosphoribacter</taxon>
    </lineage>
</organism>
<gene>
    <name evidence="4" type="ORF">IPF40_03630</name>
</gene>
<dbReference type="Proteomes" id="UP000718281">
    <property type="component" value="Unassembled WGS sequence"/>
</dbReference>
<dbReference type="PROSITE" id="PS51186">
    <property type="entry name" value="GNAT"/>
    <property type="match status" value="1"/>
</dbReference>
<dbReference type="CDD" id="cd04301">
    <property type="entry name" value="NAT_SF"/>
    <property type="match status" value="1"/>
</dbReference>